<reference evidence="1 2" key="1">
    <citation type="submission" date="2015-01" db="EMBL/GenBank/DDBJ databases">
        <title>Evolution of Trichinella species and genotypes.</title>
        <authorList>
            <person name="Korhonen P.K."/>
            <person name="Edoardo P."/>
            <person name="Giuseppe L.R."/>
            <person name="Gasser R.B."/>
        </authorList>
    </citation>
    <scope>NUCLEOTIDE SEQUENCE [LARGE SCALE GENOMIC DNA]</scope>
    <source>
        <strain evidence="1">ISS37</strain>
    </source>
</reference>
<evidence type="ECO:0000313" key="1">
    <source>
        <dbReference type="EMBL" id="KRX12303.1"/>
    </source>
</evidence>
<accession>A0A0V0RCW7</accession>
<gene>
    <name evidence="1" type="ORF">T07_2383</name>
</gene>
<evidence type="ECO:0000313" key="2">
    <source>
        <dbReference type="Proteomes" id="UP000054630"/>
    </source>
</evidence>
<comment type="caution">
    <text evidence="1">The sequence shown here is derived from an EMBL/GenBank/DDBJ whole genome shotgun (WGS) entry which is preliminary data.</text>
</comment>
<name>A0A0V0RCW7_9BILA</name>
<organism evidence="1 2">
    <name type="scientific">Trichinella nelsoni</name>
    <dbReference type="NCBI Taxonomy" id="6336"/>
    <lineage>
        <taxon>Eukaryota</taxon>
        <taxon>Metazoa</taxon>
        <taxon>Ecdysozoa</taxon>
        <taxon>Nematoda</taxon>
        <taxon>Enoplea</taxon>
        <taxon>Dorylaimia</taxon>
        <taxon>Trichinellida</taxon>
        <taxon>Trichinellidae</taxon>
        <taxon>Trichinella</taxon>
    </lineage>
</organism>
<dbReference type="Proteomes" id="UP000054630">
    <property type="component" value="Unassembled WGS sequence"/>
</dbReference>
<sequence length="44" mass="5331">MEIHMIAKQYKMFALYRQFMLLMMRDTKHLQVNVYAEHAITAVD</sequence>
<dbReference type="AlphaFoldDB" id="A0A0V0RCW7"/>
<proteinExistence type="predicted"/>
<protein>
    <submittedName>
        <fullName evidence="1">Uncharacterized protein</fullName>
    </submittedName>
</protein>
<dbReference type="EMBL" id="JYDL01000531">
    <property type="protein sequence ID" value="KRX12303.1"/>
    <property type="molecule type" value="Genomic_DNA"/>
</dbReference>
<keyword evidence="2" id="KW-1185">Reference proteome</keyword>